<dbReference type="CDD" id="cd06981">
    <property type="entry name" value="cupin_reut_a1446"/>
    <property type="match status" value="1"/>
</dbReference>
<reference evidence="2 3" key="1">
    <citation type="submission" date="2014-03" db="EMBL/GenBank/DDBJ databases">
        <title>The draft genome sequence of Thalassospira mesophila JCM 18969.</title>
        <authorList>
            <person name="Lai Q."/>
            <person name="Shao Z."/>
        </authorList>
    </citation>
    <scope>NUCLEOTIDE SEQUENCE [LARGE SCALE GENOMIC DNA]</scope>
    <source>
        <strain evidence="2 3">JCM 18969</strain>
    </source>
</reference>
<keyword evidence="3" id="KW-1185">Reference proteome</keyword>
<sequence>MLPNATLANLFAALPDATNGEVFDEILRSPCLRIERIVSHGQSSPETGWYDQQPAEWVILLTGSAEILFENEETGRVLKAGDHLYIPPHYRHRVVWTEQNAETVWLAVFFDGRGVHHKTG</sequence>
<dbReference type="EMBL" id="JFKA01000004">
    <property type="protein sequence ID" value="OSQ38588.1"/>
    <property type="molecule type" value="Genomic_DNA"/>
</dbReference>
<dbReference type="InterPro" id="IPR014710">
    <property type="entry name" value="RmlC-like_jellyroll"/>
</dbReference>
<evidence type="ECO:0000313" key="2">
    <source>
        <dbReference type="EMBL" id="OSQ38588.1"/>
    </source>
</evidence>
<feature type="domain" description="Cupin type-2" evidence="1">
    <location>
        <begin position="51"/>
        <end position="109"/>
    </location>
</feature>
<dbReference type="STRING" id="1293891.TMES_11810"/>
<dbReference type="Gene3D" id="2.60.120.10">
    <property type="entry name" value="Jelly Rolls"/>
    <property type="match status" value="1"/>
</dbReference>
<dbReference type="AlphaFoldDB" id="A0A1Y2L0E9"/>
<proteinExistence type="predicted"/>
<dbReference type="InterPro" id="IPR011051">
    <property type="entry name" value="RmlC_Cupin_sf"/>
</dbReference>
<dbReference type="OrthoDB" id="9798585at2"/>
<accession>A0A1Y2L0E9</accession>
<dbReference type="Proteomes" id="UP000193391">
    <property type="component" value="Unassembled WGS sequence"/>
</dbReference>
<comment type="caution">
    <text evidence="2">The sequence shown here is derived from an EMBL/GenBank/DDBJ whole genome shotgun (WGS) entry which is preliminary data.</text>
</comment>
<protein>
    <recommendedName>
        <fullName evidence="1">Cupin type-2 domain-containing protein</fullName>
    </recommendedName>
</protein>
<dbReference type="Pfam" id="PF07883">
    <property type="entry name" value="Cupin_2"/>
    <property type="match status" value="1"/>
</dbReference>
<evidence type="ECO:0000259" key="1">
    <source>
        <dbReference type="Pfam" id="PF07883"/>
    </source>
</evidence>
<dbReference type="InterPro" id="IPR013096">
    <property type="entry name" value="Cupin_2"/>
</dbReference>
<organism evidence="2 3">
    <name type="scientific">Thalassospira mesophila</name>
    <dbReference type="NCBI Taxonomy" id="1293891"/>
    <lineage>
        <taxon>Bacteria</taxon>
        <taxon>Pseudomonadati</taxon>
        <taxon>Pseudomonadota</taxon>
        <taxon>Alphaproteobacteria</taxon>
        <taxon>Rhodospirillales</taxon>
        <taxon>Thalassospiraceae</taxon>
        <taxon>Thalassospira</taxon>
    </lineage>
</organism>
<dbReference type="SUPFAM" id="SSF51182">
    <property type="entry name" value="RmlC-like cupins"/>
    <property type="match status" value="1"/>
</dbReference>
<name>A0A1Y2L0E9_9PROT</name>
<evidence type="ECO:0000313" key="3">
    <source>
        <dbReference type="Proteomes" id="UP000193391"/>
    </source>
</evidence>
<gene>
    <name evidence="2" type="ORF">TMES_11810</name>
</gene>